<evidence type="ECO:0000256" key="10">
    <source>
        <dbReference type="ARBA" id="ARBA00048475"/>
    </source>
</evidence>
<gene>
    <name evidence="11" type="primary">purC</name>
    <name evidence="13" type="ORF">HXK26_01885</name>
</gene>
<comment type="similarity">
    <text evidence="2 11">Belongs to the SAICAR synthetase family.</text>
</comment>
<name>A0A930VVQ0_9ACTN</name>
<dbReference type="EC" id="6.3.2.6" evidence="3 11"/>
<evidence type="ECO:0000256" key="4">
    <source>
        <dbReference type="ARBA" id="ARBA00016460"/>
    </source>
</evidence>
<dbReference type="PANTHER" id="PTHR43700:SF1">
    <property type="entry name" value="PHOSPHORIBOSYLAMINOIMIDAZOLE-SUCCINOCARBOXAMIDE SYNTHASE"/>
    <property type="match status" value="1"/>
</dbReference>
<reference evidence="13" key="1">
    <citation type="submission" date="2020-04" db="EMBL/GenBank/DDBJ databases">
        <title>Deep metagenomics examines the oral microbiome during advanced dental caries in children, revealing novel taxa and co-occurrences with host molecules.</title>
        <authorList>
            <person name="Baker J.L."/>
            <person name="Morton J.T."/>
            <person name="Dinis M."/>
            <person name="Alvarez R."/>
            <person name="Tran N.C."/>
            <person name="Knight R."/>
            <person name="Edlund A."/>
        </authorList>
    </citation>
    <scope>NUCLEOTIDE SEQUENCE</scope>
    <source>
        <strain evidence="13">JCVI_38_bin.5</strain>
    </source>
</reference>
<dbReference type="Pfam" id="PF01259">
    <property type="entry name" value="SAICAR_synt"/>
    <property type="match status" value="1"/>
</dbReference>
<evidence type="ECO:0000256" key="3">
    <source>
        <dbReference type="ARBA" id="ARBA00012217"/>
    </source>
</evidence>
<evidence type="ECO:0000256" key="1">
    <source>
        <dbReference type="ARBA" id="ARBA00004672"/>
    </source>
</evidence>
<comment type="pathway">
    <text evidence="1 11">Purine metabolism; IMP biosynthesis via de novo pathway; 5-amino-1-(5-phospho-D-ribosyl)imidazole-4-carboxamide from 5-amino-1-(5-phospho-D-ribosyl)imidazole-4-carboxylate: step 1/2.</text>
</comment>
<proteinExistence type="inferred from homology"/>
<keyword evidence="7 11" id="KW-0658">Purine biosynthesis</keyword>
<dbReference type="AlphaFoldDB" id="A0A930VVQ0"/>
<dbReference type="InterPro" id="IPR001636">
    <property type="entry name" value="SAICAR_synth"/>
</dbReference>
<dbReference type="GO" id="GO:0004639">
    <property type="term" value="F:phosphoribosylaminoimidazolesuccinocarboxamide synthase activity"/>
    <property type="evidence" value="ECO:0007669"/>
    <property type="project" value="UniProtKB-UniRule"/>
</dbReference>
<dbReference type="Gene3D" id="3.30.470.20">
    <property type="entry name" value="ATP-grasp fold, B domain"/>
    <property type="match status" value="1"/>
</dbReference>
<dbReference type="CDD" id="cd01414">
    <property type="entry name" value="SAICAR_synt_Sc"/>
    <property type="match status" value="1"/>
</dbReference>
<dbReference type="GO" id="GO:0005524">
    <property type="term" value="F:ATP binding"/>
    <property type="evidence" value="ECO:0007669"/>
    <property type="project" value="UniProtKB-KW"/>
</dbReference>
<evidence type="ECO:0000313" key="13">
    <source>
        <dbReference type="EMBL" id="MBF4807436.1"/>
    </source>
</evidence>
<dbReference type="PANTHER" id="PTHR43700">
    <property type="entry name" value="PHOSPHORIBOSYLAMINOIMIDAZOLE-SUCCINOCARBOXAMIDE SYNTHASE"/>
    <property type="match status" value="1"/>
</dbReference>
<dbReference type="EMBL" id="JABZGW010000047">
    <property type="protein sequence ID" value="MBF4807436.1"/>
    <property type="molecule type" value="Genomic_DNA"/>
</dbReference>
<comment type="catalytic activity">
    <reaction evidence="10 11">
        <text>5-amino-1-(5-phospho-D-ribosyl)imidazole-4-carboxylate + L-aspartate + ATP = (2S)-2-[5-amino-1-(5-phospho-beta-D-ribosyl)imidazole-4-carboxamido]succinate + ADP + phosphate + 2 H(+)</text>
        <dbReference type="Rhea" id="RHEA:22628"/>
        <dbReference type="ChEBI" id="CHEBI:15378"/>
        <dbReference type="ChEBI" id="CHEBI:29991"/>
        <dbReference type="ChEBI" id="CHEBI:30616"/>
        <dbReference type="ChEBI" id="CHEBI:43474"/>
        <dbReference type="ChEBI" id="CHEBI:58443"/>
        <dbReference type="ChEBI" id="CHEBI:77657"/>
        <dbReference type="ChEBI" id="CHEBI:456216"/>
        <dbReference type="EC" id="6.3.2.6"/>
    </reaction>
</comment>
<dbReference type="GO" id="GO:0005737">
    <property type="term" value="C:cytoplasm"/>
    <property type="evidence" value="ECO:0007669"/>
    <property type="project" value="TreeGrafter"/>
</dbReference>
<evidence type="ECO:0000256" key="9">
    <source>
        <dbReference type="ARBA" id="ARBA00030409"/>
    </source>
</evidence>
<keyword evidence="8 11" id="KW-0067">ATP-binding</keyword>
<accession>A0A930VVQ0</accession>
<evidence type="ECO:0000256" key="5">
    <source>
        <dbReference type="ARBA" id="ARBA00022598"/>
    </source>
</evidence>
<evidence type="ECO:0000256" key="11">
    <source>
        <dbReference type="HAMAP-Rule" id="MF_00137"/>
    </source>
</evidence>
<dbReference type="HAMAP" id="MF_00137">
    <property type="entry name" value="SAICAR_synth"/>
    <property type="match status" value="1"/>
</dbReference>
<organism evidence="13 14">
    <name type="scientific">Lancefieldella rimae</name>
    <dbReference type="NCBI Taxonomy" id="1383"/>
    <lineage>
        <taxon>Bacteria</taxon>
        <taxon>Bacillati</taxon>
        <taxon>Actinomycetota</taxon>
        <taxon>Coriobacteriia</taxon>
        <taxon>Coriobacteriales</taxon>
        <taxon>Atopobiaceae</taxon>
        <taxon>Lancefieldella</taxon>
    </lineage>
</organism>
<keyword evidence="5 11" id="KW-0436">Ligase</keyword>
<dbReference type="PROSITE" id="PS01058">
    <property type="entry name" value="SAICAR_SYNTHETASE_2"/>
    <property type="match status" value="1"/>
</dbReference>
<comment type="caution">
    <text evidence="13">The sequence shown here is derived from an EMBL/GenBank/DDBJ whole genome shotgun (WGS) entry which is preliminary data.</text>
</comment>
<evidence type="ECO:0000256" key="7">
    <source>
        <dbReference type="ARBA" id="ARBA00022755"/>
    </source>
</evidence>
<protein>
    <recommendedName>
        <fullName evidence="4 11">Phosphoribosylaminoimidazole-succinocarboxamide synthase</fullName>
        <ecNumber evidence="3 11">6.3.2.6</ecNumber>
    </recommendedName>
    <alternativeName>
        <fullName evidence="9 11">SAICAR synthetase</fullName>
    </alternativeName>
</protein>
<dbReference type="FunFam" id="3.30.470.20:FF:000015">
    <property type="entry name" value="Phosphoribosylaminoimidazole-succinocarboxamide synthase"/>
    <property type="match status" value="1"/>
</dbReference>
<evidence type="ECO:0000259" key="12">
    <source>
        <dbReference type="Pfam" id="PF01259"/>
    </source>
</evidence>
<evidence type="ECO:0000313" key="14">
    <source>
        <dbReference type="Proteomes" id="UP000698335"/>
    </source>
</evidence>
<dbReference type="InterPro" id="IPR018236">
    <property type="entry name" value="SAICAR_synthetase_CS"/>
</dbReference>
<evidence type="ECO:0000256" key="2">
    <source>
        <dbReference type="ARBA" id="ARBA00010190"/>
    </source>
</evidence>
<dbReference type="Proteomes" id="UP000698335">
    <property type="component" value="Unassembled WGS sequence"/>
</dbReference>
<dbReference type="GO" id="GO:0006189">
    <property type="term" value="P:'de novo' IMP biosynthetic process"/>
    <property type="evidence" value="ECO:0007669"/>
    <property type="project" value="UniProtKB-UniRule"/>
</dbReference>
<evidence type="ECO:0000256" key="6">
    <source>
        <dbReference type="ARBA" id="ARBA00022741"/>
    </source>
</evidence>
<evidence type="ECO:0000256" key="8">
    <source>
        <dbReference type="ARBA" id="ARBA00022840"/>
    </source>
</evidence>
<sequence>MCRSEVSVSDKLRPDSHGKVRDIYDCGDELLMVASDRISAFDVILPDEIPYKGEVLTRISAFWFERFKDLIPNHMLSVLPNKIPAAFASYAEYLSGRAMLVKKAKTIPIECIVRGYLTGSGKKTYDQDGTVCGIKLPEGLHEASKLPEALFTPSTKAELGKHDENISFERCAEIVGADVAERLREASLELYKAAAEYAATRGILIADTKFEFGFIDGELTLIDECLTPDSSRFWPSEGYMAGSVQPSYDKQYVRDWLKAHWDMQGEPPHLPQEVIEGTSRRYQTAFEIITGTKFESMKESHVTACHD</sequence>
<dbReference type="NCBIfam" id="TIGR00081">
    <property type="entry name" value="purC"/>
    <property type="match status" value="1"/>
</dbReference>
<dbReference type="InterPro" id="IPR028923">
    <property type="entry name" value="SAICAR_synt/ADE2_N"/>
</dbReference>
<feature type="domain" description="SAICAR synthetase/ADE2 N-terminal" evidence="12">
    <location>
        <begin position="17"/>
        <end position="259"/>
    </location>
</feature>
<keyword evidence="6 11" id="KW-0547">Nucleotide-binding</keyword>
<dbReference type="Gene3D" id="3.30.200.20">
    <property type="entry name" value="Phosphorylase Kinase, domain 1"/>
    <property type="match status" value="1"/>
</dbReference>
<dbReference type="NCBIfam" id="NF010568">
    <property type="entry name" value="PRK13961.1"/>
    <property type="match status" value="1"/>
</dbReference>
<dbReference type="SUPFAM" id="SSF56104">
    <property type="entry name" value="SAICAR synthase-like"/>
    <property type="match status" value="1"/>
</dbReference>